<dbReference type="AlphaFoldDB" id="A0A235EKC0"/>
<evidence type="ECO:0000313" key="7">
    <source>
        <dbReference type="EMBL" id="OYD49486.1"/>
    </source>
</evidence>
<dbReference type="Proteomes" id="UP000215441">
    <property type="component" value="Unassembled WGS sequence"/>
</dbReference>
<dbReference type="EMBL" id="NOIG01000009">
    <property type="protein sequence ID" value="OYD49486.1"/>
    <property type="molecule type" value="Genomic_DNA"/>
</dbReference>
<dbReference type="Pfam" id="PF13458">
    <property type="entry name" value="Peripla_BP_6"/>
    <property type="match status" value="1"/>
</dbReference>
<comment type="similarity">
    <text evidence="1">Belongs to the leucine-binding protein family.</text>
</comment>
<sequence length="393" mass="40545">MPLDRLSPQALASLLLCALAGAMALHPAQAQPAKGALAPIQLGTTAPFSGAFAEYGQEYRKGADACLAAANAAGGVRGRAVQITYLDDGYDPARAVANARTLAGQGIAAFVNLVGTGTLQALQPVLADLQVPVIGASSGAQQLRQAGTASRWVFHTKASNSEEFEGFARMLPTIGMEKVALVYQDNPFGRAGLDSALKAFATGTGRPPPTAIALGEPAAQGDAHPFATTIAQVRSAQPQVVVLIAAGQAAPAFIAAYQQAAGPAARVAVLNVVGGRVLTDQLQARVAGIMTSMLYPSPWSTSRRVVRDYQASLARTEASPSLLSLEGCINLRFALEALKAAGDDASPAGVRRALERGLTVDLGDFTLSLPAGKQVASRYTSLGIYRSNGRIAE</sequence>
<feature type="chain" id="PRO_5012827913" description="Leucine-binding protein domain-containing protein" evidence="5">
    <location>
        <begin position="31"/>
        <end position="393"/>
    </location>
</feature>
<dbReference type="GO" id="GO:0006865">
    <property type="term" value="P:amino acid transport"/>
    <property type="evidence" value="ECO:0007669"/>
    <property type="project" value="UniProtKB-KW"/>
</dbReference>
<evidence type="ECO:0000259" key="6">
    <source>
        <dbReference type="Pfam" id="PF13458"/>
    </source>
</evidence>
<keyword evidence="8" id="KW-1185">Reference proteome</keyword>
<name>A0A235EKC0_9BURK</name>
<dbReference type="SUPFAM" id="SSF53822">
    <property type="entry name" value="Periplasmic binding protein-like I"/>
    <property type="match status" value="1"/>
</dbReference>
<keyword evidence="2" id="KW-0813">Transport</keyword>
<evidence type="ECO:0000313" key="8">
    <source>
        <dbReference type="Proteomes" id="UP000215441"/>
    </source>
</evidence>
<feature type="signal peptide" evidence="5">
    <location>
        <begin position="1"/>
        <end position="30"/>
    </location>
</feature>
<dbReference type="InterPro" id="IPR028082">
    <property type="entry name" value="Peripla_BP_I"/>
</dbReference>
<dbReference type="CDD" id="cd06326">
    <property type="entry name" value="PBP1_ABC_ligand_binding-like"/>
    <property type="match status" value="1"/>
</dbReference>
<protein>
    <recommendedName>
        <fullName evidence="6">Leucine-binding protein domain-containing protein</fullName>
    </recommendedName>
</protein>
<gene>
    <name evidence="7" type="ORF">CBY09_14870</name>
</gene>
<evidence type="ECO:0000256" key="2">
    <source>
        <dbReference type="ARBA" id="ARBA00022448"/>
    </source>
</evidence>
<dbReference type="RefSeq" id="WP_094290360.1">
    <property type="nucleotide sequence ID" value="NZ_NOIG01000009.1"/>
</dbReference>
<accession>A0A235EKC0</accession>
<keyword evidence="4" id="KW-0029">Amino-acid transport</keyword>
<comment type="caution">
    <text evidence="7">The sequence shown here is derived from an EMBL/GenBank/DDBJ whole genome shotgun (WGS) entry which is preliminary data.</text>
</comment>
<dbReference type="PANTHER" id="PTHR47235:SF1">
    <property type="entry name" value="BLR6548 PROTEIN"/>
    <property type="match status" value="1"/>
</dbReference>
<reference evidence="7 8" key="1">
    <citation type="submission" date="2017-07" db="EMBL/GenBank/DDBJ databases">
        <title>Acidovorax KNDSW TSA 6 genome sequence and assembly.</title>
        <authorList>
            <person name="Mayilraj S."/>
        </authorList>
    </citation>
    <scope>NUCLEOTIDE SEQUENCE [LARGE SCALE GENOMIC DNA]</scope>
    <source>
        <strain evidence="7 8">KNDSW-TSA6</strain>
    </source>
</reference>
<keyword evidence="3 5" id="KW-0732">Signal</keyword>
<dbReference type="PANTHER" id="PTHR47235">
    <property type="entry name" value="BLR6548 PROTEIN"/>
    <property type="match status" value="1"/>
</dbReference>
<evidence type="ECO:0000256" key="3">
    <source>
        <dbReference type="ARBA" id="ARBA00022729"/>
    </source>
</evidence>
<evidence type="ECO:0000256" key="4">
    <source>
        <dbReference type="ARBA" id="ARBA00022970"/>
    </source>
</evidence>
<organism evidence="7 8">
    <name type="scientific">Acidovorax kalamii</name>
    <dbReference type="NCBI Taxonomy" id="2004485"/>
    <lineage>
        <taxon>Bacteria</taxon>
        <taxon>Pseudomonadati</taxon>
        <taxon>Pseudomonadota</taxon>
        <taxon>Betaproteobacteria</taxon>
        <taxon>Burkholderiales</taxon>
        <taxon>Comamonadaceae</taxon>
        <taxon>Acidovorax</taxon>
    </lineage>
</organism>
<dbReference type="OrthoDB" id="9794229at2"/>
<evidence type="ECO:0000256" key="1">
    <source>
        <dbReference type="ARBA" id="ARBA00010062"/>
    </source>
</evidence>
<evidence type="ECO:0000256" key="5">
    <source>
        <dbReference type="SAM" id="SignalP"/>
    </source>
</evidence>
<proteinExistence type="inferred from homology"/>
<dbReference type="InterPro" id="IPR000709">
    <property type="entry name" value="Leu_Ile_Val-bd"/>
</dbReference>
<dbReference type="PRINTS" id="PR00337">
    <property type="entry name" value="LEUILEVALBP"/>
</dbReference>
<dbReference type="InterPro" id="IPR028081">
    <property type="entry name" value="Leu-bd"/>
</dbReference>
<feature type="domain" description="Leucine-binding protein" evidence="6">
    <location>
        <begin position="39"/>
        <end position="361"/>
    </location>
</feature>
<dbReference type="Gene3D" id="3.40.50.2300">
    <property type="match status" value="2"/>
</dbReference>